<feature type="compositionally biased region" description="Low complexity" evidence="5">
    <location>
        <begin position="155"/>
        <end position="166"/>
    </location>
</feature>
<reference evidence="7" key="3">
    <citation type="submission" date="2025-09" db="UniProtKB">
        <authorList>
            <consortium name="Ensembl"/>
        </authorList>
    </citation>
    <scope>IDENTIFICATION</scope>
</reference>
<sequence>MASVAPFSRRQWASQSLRVTAKELSIVSTRGKNNAIAERFSKYQMAAEEGNAERKKSVVEPLPATLRSGNLSVLKKRWEQQQQQQPPCHRAPLQASSCIPAVPQSHISPPTGPKPRPASQIETHVDTPTATAHSQNQDVQIRDQSQTETEIEVHSQPGSSQSSFSSKEPADMERKQEGAAAEVPASEKPNIPLNSLKMMFEKGENLSDKVSREQTNSGNTAMDQLLGDGSLAESTPLRDRMALYQAAISKQDVLPTSVSSDQLDSYCGKQKENVPPCPLDVGPESEPNSRKASTSESNGSSSGTTASPSPRDASQPKATRSFRLPARETCVSCLKTVYPLERLVANQQVYHNTCFRCTHCNTKLSLGNYASLHNNVYCKPHFCQLFKAKGNYDEGFGLRPHKELWESKADGSETSPQSKSQDKPKIQTPPSASDLESPSVEESPLAKVNVLTATMETLGQGSPERAERPTETRKLKISWPPRTEPEDTNSQPEVMLPVTTAEGGSVNRPVRAKWPPEKDDDSSSADHSPEASELSSLCRSSSLKERSRPFTLALQTPEARQQSPPPPSDSQAADEGQGSPEPTSMELQPGGQSSDSHTPTEDSCVDVHSSSGEEEEVEMKNGDMPDAGLTQEEEHNKTREAEGEQLEDEEMEGEDGLVEEEEEEKQQETPTEPTAILSPEGEAEASRSSQDVGFWDSEEADDREEEQQPEQEELSVEEIIKRNRYYEDEEEEEDV</sequence>
<dbReference type="OrthoDB" id="6129702at2759"/>
<dbReference type="PANTHER" id="PTHR24206">
    <property type="entry name" value="OS06G0237300 PROTEIN"/>
    <property type="match status" value="1"/>
</dbReference>
<dbReference type="FunFam" id="2.10.110.10:FF:000002">
    <property type="entry name" value="LIM domain and actin-binding 1"/>
    <property type="match status" value="1"/>
</dbReference>
<feature type="region of interest" description="Disordered" evidence="5">
    <location>
        <begin position="253"/>
        <end position="320"/>
    </location>
</feature>
<feature type="compositionally biased region" description="Acidic residues" evidence="5">
    <location>
        <begin position="696"/>
        <end position="716"/>
    </location>
</feature>
<feature type="compositionally biased region" description="Polar residues" evidence="5">
    <location>
        <begin position="254"/>
        <end position="263"/>
    </location>
</feature>
<feature type="compositionally biased region" description="Basic and acidic residues" evidence="5">
    <location>
        <begin position="168"/>
        <end position="177"/>
    </location>
</feature>
<dbReference type="SMART" id="SM00132">
    <property type="entry name" value="LIM"/>
    <property type="match status" value="1"/>
</dbReference>
<feature type="compositionally biased region" description="Basic and acidic residues" evidence="5">
    <location>
        <begin position="199"/>
        <end position="212"/>
    </location>
</feature>
<dbReference type="Pfam" id="PF00412">
    <property type="entry name" value="LIM"/>
    <property type="match status" value="1"/>
</dbReference>
<dbReference type="GeneTree" id="ENSGT00940000158313"/>
<evidence type="ECO:0000313" key="8">
    <source>
        <dbReference type="Proteomes" id="UP000472263"/>
    </source>
</evidence>
<organism evidence="7 8">
    <name type="scientific">Myripristis murdjan</name>
    <name type="common">pinecone soldierfish</name>
    <dbReference type="NCBI Taxonomy" id="586833"/>
    <lineage>
        <taxon>Eukaryota</taxon>
        <taxon>Metazoa</taxon>
        <taxon>Chordata</taxon>
        <taxon>Craniata</taxon>
        <taxon>Vertebrata</taxon>
        <taxon>Euteleostomi</taxon>
        <taxon>Actinopterygii</taxon>
        <taxon>Neopterygii</taxon>
        <taxon>Teleostei</taxon>
        <taxon>Neoteleostei</taxon>
        <taxon>Acanthomorphata</taxon>
        <taxon>Holocentriformes</taxon>
        <taxon>Holocentridae</taxon>
        <taxon>Myripristis</taxon>
    </lineage>
</organism>
<dbReference type="InterPro" id="IPR001781">
    <property type="entry name" value="Znf_LIM"/>
</dbReference>
<keyword evidence="2 4" id="KW-0862">Zinc</keyword>
<keyword evidence="1 4" id="KW-0479">Metal-binding</keyword>
<dbReference type="PROSITE" id="PS00478">
    <property type="entry name" value="LIM_DOMAIN_1"/>
    <property type="match status" value="1"/>
</dbReference>
<feature type="region of interest" description="Disordered" evidence="5">
    <location>
        <begin position="407"/>
        <end position="443"/>
    </location>
</feature>
<evidence type="ECO:0000256" key="5">
    <source>
        <dbReference type="SAM" id="MobiDB-lite"/>
    </source>
</evidence>
<feature type="compositionally biased region" description="Basic and acidic residues" evidence="5">
    <location>
        <begin position="632"/>
        <end position="642"/>
    </location>
</feature>
<reference evidence="7" key="1">
    <citation type="submission" date="2019-06" db="EMBL/GenBank/DDBJ databases">
        <authorList>
            <consortium name="Wellcome Sanger Institute Data Sharing"/>
        </authorList>
    </citation>
    <scope>NUCLEOTIDE SEQUENCE [LARGE SCALE GENOMIC DNA]</scope>
</reference>
<feature type="compositionally biased region" description="Basic and acidic residues" evidence="5">
    <location>
        <begin position="464"/>
        <end position="474"/>
    </location>
</feature>
<dbReference type="InterPro" id="IPR028740">
    <property type="entry name" value="EPLIN_Lim_dom"/>
</dbReference>
<evidence type="ECO:0000259" key="6">
    <source>
        <dbReference type="PROSITE" id="PS50023"/>
    </source>
</evidence>
<feature type="domain" description="LIM zinc-binding" evidence="6">
    <location>
        <begin position="328"/>
        <end position="388"/>
    </location>
</feature>
<feature type="compositionally biased region" description="Polar residues" evidence="5">
    <location>
        <begin position="580"/>
        <end position="597"/>
    </location>
</feature>
<dbReference type="AlphaFoldDB" id="A0A667YYS5"/>
<evidence type="ECO:0000256" key="3">
    <source>
        <dbReference type="ARBA" id="ARBA00023038"/>
    </source>
</evidence>
<dbReference type="SUPFAM" id="SSF57716">
    <property type="entry name" value="Glucocorticoid receptor-like (DNA-binding domain)"/>
    <property type="match status" value="2"/>
</dbReference>
<dbReference type="Gene3D" id="2.10.110.10">
    <property type="entry name" value="Cysteine Rich Protein"/>
    <property type="match status" value="1"/>
</dbReference>
<dbReference type="InParanoid" id="A0A667YYS5"/>
<keyword evidence="8" id="KW-1185">Reference proteome</keyword>
<feature type="compositionally biased region" description="Low complexity" evidence="5">
    <location>
        <begin position="531"/>
        <end position="541"/>
    </location>
</feature>
<dbReference type="PROSITE" id="PS50023">
    <property type="entry name" value="LIM_DOMAIN_2"/>
    <property type="match status" value="1"/>
</dbReference>
<accession>A0A667YYS5</accession>
<feature type="compositionally biased region" description="Acidic residues" evidence="5">
    <location>
        <begin position="643"/>
        <end position="665"/>
    </location>
</feature>
<dbReference type="CDD" id="cd09485">
    <property type="entry name" value="LIM_Eplin_alpha_beta"/>
    <property type="match status" value="1"/>
</dbReference>
<gene>
    <name evidence="7" type="primary">lima1a</name>
</gene>
<keyword evidence="3 4" id="KW-0440">LIM domain</keyword>
<feature type="compositionally biased region" description="Polar residues" evidence="5">
    <location>
        <begin position="213"/>
        <end position="222"/>
    </location>
</feature>
<name>A0A667YYS5_9TELE</name>
<proteinExistence type="predicted"/>
<evidence type="ECO:0000313" key="7">
    <source>
        <dbReference type="Ensembl" id="ENSMMDP00005028954.1"/>
    </source>
</evidence>
<evidence type="ECO:0000256" key="2">
    <source>
        <dbReference type="ARBA" id="ARBA00022833"/>
    </source>
</evidence>
<dbReference type="Ensembl" id="ENSMMDT00005029640.1">
    <property type="protein sequence ID" value="ENSMMDP00005028954.1"/>
    <property type="gene ID" value="ENSMMDG00005013784.1"/>
</dbReference>
<dbReference type="GO" id="GO:0046872">
    <property type="term" value="F:metal ion binding"/>
    <property type="evidence" value="ECO:0007669"/>
    <property type="project" value="UniProtKB-KW"/>
</dbReference>
<feature type="compositionally biased region" description="Low complexity" evidence="5">
    <location>
        <begin position="292"/>
        <end position="310"/>
    </location>
</feature>
<evidence type="ECO:0000256" key="4">
    <source>
        <dbReference type="PROSITE-ProRule" id="PRU00125"/>
    </source>
</evidence>
<feature type="compositionally biased region" description="Polar residues" evidence="5">
    <location>
        <begin position="120"/>
        <end position="148"/>
    </location>
</feature>
<protein>
    <submittedName>
        <fullName evidence="7">LIM domain and actin binding 1a</fullName>
    </submittedName>
</protein>
<reference evidence="7" key="2">
    <citation type="submission" date="2025-08" db="UniProtKB">
        <authorList>
            <consortium name="Ensembl"/>
        </authorList>
    </citation>
    <scope>IDENTIFICATION</scope>
</reference>
<evidence type="ECO:0000256" key="1">
    <source>
        <dbReference type="ARBA" id="ARBA00022723"/>
    </source>
</evidence>
<feature type="region of interest" description="Disordered" evidence="5">
    <location>
        <begin position="76"/>
        <end position="233"/>
    </location>
</feature>
<dbReference type="Proteomes" id="UP000472263">
    <property type="component" value="Chromosome 7"/>
</dbReference>
<feature type="region of interest" description="Disordered" evidence="5">
    <location>
        <begin position="456"/>
        <end position="735"/>
    </location>
</feature>